<dbReference type="PANTHER" id="PTHR37984">
    <property type="entry name" value="PROTEIN CBG26694"/>
    <property type="match status" value="1"/>
</dbReference>
<organism evidence="1 2">
    <name type="scientific">Oesophagostomum dentatum</name>
    <name type="common">Nodular worm</name>
    <dbReference type="NCBI Taxonomy" id="61180"/>
    <lineage>
        <taxon>Eukaryota</taxon>
        <taxon>Metazoa</taxon>
        <taxon>Ecdysozoa</taxon>
        <taxon>Nematoda</taxon>
        <taxon>Chromadorea</taxon>
        <taxon>Rhabditida</taxon>
        <taxon>Rhabditina</taxon>
        <taxon>Rhabditomorpha</taxon>
        <taxon>Strongyloidea</taxon>
        <taxon>Strongylidae</taxon>
        <taxon>Oesophagostomum</taxon>
    </lineage>
</organism>
<proteinExistence type="predicted"/>
<dbReference type="EMBL" id="KN549225">
    <property type="protein sequence ID" value="KHJ99352.1"/>
    <property type="molecule type" value="Genomic_DNA"/>
</dbReference>
<reference evidence="1 2" key="1">
    <citation type="submission" date="2014-03" db="EMBL/GenBank/DDBJ databases">
        <title>Draft genome of the hookworm Oesophagostomum dentatum.</title>
        <authorList>
            <person name="Mitreva M."/>
        </authorList>
    </citation>
    <scope>NUCLEOTIDE SEQUENCE [LARGE SCALE GENOMIC DNA]</scope>
    <source>
        <strain evidence="1 2">OD-Hann</strain>
    </source>
</reference>
<dbReference type="Proteomes" id="UP000053660">
    <property type="component" value="Unassembled WGS sequence"/>
</dbReference>
<dbReference type="InterPro" id="IPR050951">
    <property type="entry name" value="Retrovirus_Pol_polyprotein"/>
</dbReference>
<dbReference type="OrthoDB" id="5850509at2759"/>
<dbReference type="AlphaFoldDB" id="A0A0B1TU27"/>
<gene>
    <name evidence="1" type="ORF">OESDEN_00664</name>
</gene>
<dbReference type="PANTHER" id="PTHR37984:SF5">
    <property type="entry name" value="PROTEIN NYNRIN-LIKE"/>
    <property type="match status" value="1"/>
</dbReference>
<protein>
    <submittedName>
        <fullName evidence="1">Uncharacterized protein</fullName>
    </submittedName>
</protein>
<sequence>MRKPIANMPVVSYPKTTRDRPWNDCEISAEAFRLEEDADSQKVCHRLLRQGPHNGGDNSREGNVLLHREHQFARIRLMHPAIAYKELKEKYHCQTNQFAEVFKCELGRCTKTKAKLMLRDNTKPVFKKNPVPYASVPELDEEIDRLEGVISPVDHWPAPIVERKNGRIRLYADFSTGLKDAVQLLVD</sequence>
<accession>A0A0B1TU27</accession>
<evidence type="ECO:0000313" key="1">
    <source>
        <dbReference type="EMBL" id="KHJ99352.1"/>
    </source>
</evidence>
<keyword evidence="2" id="KW-1185">Reference proteome</keyword>
<name>A0A0B1TU27_OESDE</name>
<evidence type="ECO:0000313" key="2">
    <source>
        <dbReference type="Proteomes" id="UP000053660"/>
    </source>
</evidence>